<dbReference type="AlphaFoldDB" id="A0A0K0FDE7"/>
<accession>A0A0K0FDE7</accession>
<protein>
    <submittedName>
        <fullName evidence="2">PIH1_CS domain-containing protein</fullName>
    </submittedName>
</protein>
<proteinExistence type="predicted"/>
<organism evidence="1 2">
    <name type="scientific">Strongyloides venezuelensis</name>
    <name type="common">Threadworm</name>
    <dbReference type="NCBI Taxonomy" id="75913"/>
    <lineage>
        <taxon>Eukaryota</taxon>
        <taxon>Metazoa</taxon>
        <taxon>Ecdysozoa</taxon>
        <taxon>Nematoda</taxon>
        <taxon>Chromadorea</taxon>
        <taxon>Rhabditida</taxon>
        <taxon>Tylenchina</taxon>
        <taxon>Panagrolaimomorpha</taxon>
        <taxon>Strongyloidoidea</taxon>
        <taxon>Strongyloididae</taxon>
        <taxon>Strongyloides</taxon>
    </lineage>
</organism>
<dbReference type="WBParaSite" id="SVE_0687000.1">
    <property type="protein sequence ID" value="SVE_0687000.1"/>
    <property type="gene ID" value="SVE_0687000"/>
</dbReference>
<sequence>MENVLTQITKRLDDKWLIFEKPKFSISDIQESVINVELPEYVRNNFTSEVRVLKNTIYLSILSKEKIINRMKSNLENDVIDQDCDNVSFLTLLLIGDDLTLGASSCSVVEYEVSFHPCTAQQSATSAEAFRWALG</sequence>
<reference evidence="2" key="2">
    <citation type="submission" date="2015-08" db="UniProtKB">
        <authorList>
            <consortium name="WormBaseParasite"/>
        </authorList>
    </citation>
    <scope>IDENTIFICATION</scope>
</reference>
<reference evidence="1" key="1">
    <citation type="submission" date="2014-07" db="EMBL/GenBank/DDBJ databases">
        <authorList>
            <person name="Martin A.A"/>
            <person name="De Silva N."/>
        </authorList>
    </citation>
    <scope>NUCLEOTIDE SEQUENCE</scope>
</reference>
<name>A0A0K0FDE7_STRVS</name>
<keyword evidence="1" id="KW-1185">Reference proteome</keyword>
<dbReference type="Proteomes" id="UP000035680">
    <property type="component" value="Unassembled WGS sequence"/>
</dbReference>
<evidence type="ECO:0000313" key="1">
    <source>
        <dbReference type="Proteomes" id="UP000035680"/>
    </source>
</evidence>
<evidence type="ECO:0000313" key="2">
    <source>
        <dbReference type="WBParaSite" id="SVE_0687000.1"/>
    </source>
</evidence>